<dbReference type="Proteomes" id="UP000295063">
    <property type="component" value="Unassembled WGS sequence"/>
</dbReference>
<evidence type="ECO:0000256" key="8">
    <source>
        <dbReference type="ARBA" id="ARBA00023315"/>
    </source>
</evidence>
<feature type="active site" description="Proton acceptor" evidence="9">
    <location>
        <position position="190"/>
    </location>
</feature>
<dbReference type="PANTHER" id="PTHR38474:SF2">
    <property type="entry name" value="CHLORAMPHENICOL ACETYLTRANSFERASE"/>
    <property type="match status" value="1"/>
</dbReference>
<proteinExistence type="inferred from homology"/>
<keyword evidence="6 10" id="KW-0808">Transferase</keyword>
<evidence type="ECO:0000256" key="6">
    <source>
        <dbReference type="ARBA" id="ARBA00022679"/>
    </source>
</evidence>
<dbReference type="PIRSF" id="PIRSF000440">
    <property type="entry name" value="CAT"/>
    <property type="match status" value="1"/>
</dbReference>
<evidence type="ECO:0000256" key="11">
    <source>
        <dbReference type="RuleBase" id="RU004156"/>
    </source>
</evidence>
<dbReference type="Gene3D" id="3.30.559.10">
    <property type="entry name" value="Chloramphenicol acetyltransferase-like domain"/>
    <property type="match status" value="1"/>
</dbReference>
<name>A0A4V6NGA9_9FIRM</name>
<dbReference type="GO" id="GO:0008811">
    <property type="term" value="F:chloramphenicol O-acetyltransferase activity"/>
    <property type="evidence" value="ECO:0007669"/>
    <property type="project" value="UniProtKB-EC"/>
</dbReference>
<dbReference type="EMBL" id="SLUI01000005">
    <property type="protein sequence ID" value="TCL37725.1"/>
    <property type="molecule type" value="Genomic_DNA"/>
</dbReference>
<evidence type="ECO:0000256" key="9">
    <source>
        <dbReference type="PIRSR" id="PIRSR000440-1"/>
    </source>
</evidence>
<comment type="catalytic activity">
    <reaction evidence="10">
        <text>chloramphenicol + acetyl-CoA = chloramphenicol 3-acetate + CoA</text>
        <dbReference type="Rhea" id="RHEA:18421"/>
        <dbReference type="ChEBI" id="CHEBI:16730"/>
        <dbReference type="ChEBI" id="CHEBI:17698"/>
        <dbReference type="ChEBI" id="CHEBI:57287"/>
        <dbReference type="ChEBI" id="CHEBI:57288"/>
        <dbReference type="EC" id="2.3.1.28"/>
    </reaction>
</comment>
<dbReference type="RefSeq" id="WP_132078723.1">
    <property type="nucleotide sequence ID" value="NZ_SLUI01000005.1"/>
</dbReference>
<dbReference type="SUPFAM" id="SSF52777">
    <property type="entry name" value="CoA-dependent acyltransferases"/>
    <property type="match status" value="1"/>
</dbReference>
<protein>
    <recommendedName>
        <fullName evidence="5 10">Chloramphenicol acetyltransferase</fullName>
        <ecNumber evidence="4 10">2.3.1.28</ecNumber>
    </recommendedName>
</protein>
<dbReference type="AlphaFoldDB" id="A0A4V6NGA9"/>
<evidence type="ECO:0000256" key="2">
    <source>
        <dbReference type="ARBA" id="ARBA00010571"/>
    </source>
</evidence>
<comment type="function">
    <text evidence="1 10">This enzyme is an effector of chloramphenicol resistance in bacteria.</text>
</comment>
<comment type="similarity">
    <text evidence="2 11">Belongs to the chloramphenicol acetyltransferase family.</text>
</comment>
<dbReference type="InterPro" id="IPR001707">
    <property type="entry name" value="Cmp_AcTrfase"/>
</dbReference>
<dbReference type="InterPro" id="IPR023213">
    <property type="entry name" value="CAT-like_dom_sf"/>
</dbReference>
<dbReference type="GO" id="GO:0046677">
    <property type="term" value="P:response to antibiotic"/>
    <property type="evidence" value="ECO:0007669"/>
    <property type="project" value="UniProtKB-KW"/>
</dbReference>
<evidence type="ECO:0000256" key="5">
    <source>
        <dbReference type="ARBA" id="ARBA00020291"/>
    </source>
</evidence>
<evidence type="ECO:0000256" key="4">
    <source>
        <dbReference type="ARBA" id="ARBA00013235"/>
    </source>
</evidence>
<organism evidence="12 13">
    <name type="scientific">Anaerospora hongkongensis</name>
    <dbReference type="NCBI Taxonomy" id="244830"/>
    <lineage>
        <taxon>Bacteria</taxon>
        <taxon>Bacillati</taxon>
        <taxon>Bacillota</taxon>
        <taxon>Negativicutes</taxon>
        <taxon>Selenomonadales</taxon>
        <taxon>Sporomusaceae</taxon>
        <taxon>Anaerospora</taxon>
    </lineage>
</organism>
<evidence type="ECO:0000256" key="10">
    <source>
        <dbReference type="RuleBase" id="RU000503"/>
    </source>
</evidence>
<dbReference type="InterPro" id="IPR018372">
    <property type="entry name" value="Chloramphenicol_AcTrfase_AS"/>
</dbReference>
<reference evidence="12 13" key="1">
    <citation type="submission" date="2019-03" db="EMBL/GenBank/DDBJ databases">
        <title>Genomic Encyclopedia of Type Strains, Phase IV (KMG-IV): sequencing the most valuable type-strain genomes for metagenomic binning, comparative biology and taxonomic classification.</title>
        <authorList>
            <person name="Goeker M."/>
        </authorList>
    </citation>
    <scope>NUCLEOTIDE SEQUENCE [LARGE SCALE GENOMIC DNA]</scope>
    <source>
        <strain evidence="12 13">DSM 15969</strain>
    </source>
</reference>
<dbReference type="Pfam" id="PF00302">
    <property type="entry name" value="CAT"/>
    <property type="match status" value="1"/>
</dbReference>
<dbReference type="PANTHER" id="PTHR38474">
    <property type="entry name" value="SLR0299 PROTEIN"/>
    <property type="match status" value="1"/>
</dbReference>
<comment type="caution">
    <text evidence="12">The sequence shown here is derived from an EMBL/GenBank/DDBJ whole genome shotgun (WGS) entry which is preliminary data.</text>
</comment>
<evidence type="ECO:0000313" key="12">
    <source>
        <dbReference type="EMBL" id="TCL37725.1"/>
    </source>
</evidence>
<evidence type="ECO:0000313" key="13">
    <source>
        <dbReference type="Proteomes" id="UP000295063"/>
    </source>
</evidence>
<evidence type="ECO:0000256" key="1">
    <source>
        <dbReference type="ARBA" id="ARBA00002150"/>
    </source>
</evidence>
<dbReference type="OrthoDB" id="9801766at2"/>
<dbReference type="SMART" id="SM01059">
    <property type="entry name" value="CAT"/>
    <property type="match status" value="1"/>
</dbReference>
<dbReference type="PROSITE" id="PS00100">
    <property type="entry name" value="CAT"/>
    <property type="match status" value="1"/>
</dbReference>
<keyword evidence="13" id="KW-1185">Reference proteome</keyword>
<evidence type="ECO:0000256" key="3">
    <source>
        <dbReference type="ARBA" id="ARBA00011233"/>
    </source>
</evidence>
<gene>
    <name evidence="12" type="ORF">EV210_105159</name>
</gene>
<dbReference type="NCBIfam" id="NF000491">
    <property type="entry name" value="chloram_CatA"/>
    <property type="match status" value="1"/>
</dbReference>
<sequence length="217" mass="25239">MNFNKIDMENWNRKQHFEHYLKNVKCGFSITSNIDSTALVPAVKTRSLKLYPVLLYMVTTVVNMQQELRTCFNDDQELGYWETMNPSYTVFHQDTHTFSSLWTEYTDDFNAFYQNIQADIEKYANNKDLFPKPDCPPNCVPISCIPWTSFTGFSLNLSNDNQFLLPIVTIGKYFEQGNTLQLPVCLQVHHAVADGYHAAQFMNHLQQLASMPEKWLK</sequence>
<keyword evidence="8 10" id="KW-0012">Acyltransferase</keyword>
<accession>A0A4V6NGA9</accession>
<evidence type="ECO:0000256" key="7">
    <source>
        <dbReference type="ARBA" id="ARBA00023251"/>
    </source>
</evidence>
<keyword evidence="7 10" id="KW-0046">Antibiotic resistance</keyword>
<dbReference type="EC" id="2.3.1.28" evidence="4 10"/>
<comment type="subunit">
    <text evidence="3">Homotrimer.</text>
</comment>